<accession>A0A6J4V3Y7</accession>
<gene>
    <name evidence="1" type="ORF">AVDCRST_MAG19-2276</name>
</gene>
<dbReference type="EMBL" id="CADCWL010000104">
    <property type="protein sequence ID" value="CAA9566087.1"/>
    <property type="molecule type" value="Genomic_DNA"/>
</dbReference>
<protein>
    <submittedName>
        <fullName evidence="1">Uncharacterized protein</fullName>
    </submittedName>
</protein>
<name>A0A6J4V3Y7_9BACT</name>
<reference evidence="1" key="1">
    <citation type="submission" date="2020-02" db="EMBL/GenBank/DDBJ databases">
        <authorList>
            <person name="Meier V. D."/>
        </authorList>
    </citation>
    <scope>NUCLEOTIDE SEQUENCE</scope>
    <source>
        <strain evidence="1">AVDCRST_MAG19</strain>
    </source>
</reference>
<evidence type="ECO:0000313" key="1">
    <source>
        <dbReference type="EMBL" id="CAA9566087.1"/>
    </source>
</evidence>
<sequence length="90" mass="9530">MTVRVYLAAARLVPGPPQTGDLPAERVFLHAADVPEVWVETESTAVPGPGRVVTFALARPMDLGIERVVGTIERAVGKRTRTRVAAPSAG</sequence>
<proteinExistence type="predicted"/>
<organism evidence="1">
    <name type="scientific">uncultured Thermomicrobiales bacterium</name>
    <dbReference type="NCBI Taxonomy" id="1645740"/>
    <lineage>
        <taxon>Bacteria</taxon>
        <taxon>Pseudomonadati</taxon>
        <taxon>Thermomicrobiota</taxon>
        <taxon>Thermomicrobia</taxon>
        <taxon>Thermomicrobiales</taxon>
        <taxon>environmental samples</taxon>
    </lineage>
</organism>
<dbReference type="AlphaFoldDB" id="A0A6J4V3Y7"/>